<dbReference type="InterPro" id="IPR000801">
    <property type="entry name" value="Esterase-like"/>
</dbReference>
<dbReference type="InterPro" id="IPR050583">
    <property type="entry name" value="Mycobacterial_A85_antigen"/>
</dbReference>
<dbReference type="SUPFAM" id="SSF53474">
    <property type="entry name" value="alpha/beta-Hydrolases"/>
    <property type="match status" value="1"/>
</dbReference>
<dbReference type="InterPro" id="IPR029058">
    <property type="entry name" value="AB_hydrolase_fold"/>
</dbReference>
<dbReference type="PANTHER" id="PTHR48098">
    <property type="entry name" value="ENTEROCHELIN ESTERASE-RELATED"/>
    <property type="match status" value="1"/>
</dbReference>
<dbReference type="PANTHER" id="PTHR48098:SF3">
    <property type="entry name" value="IRON(III) ENTEROBACTIN ESTERASE"/>
    <property type="match status" value="1"/>
</dbReference>
<evidence type="ECO:0000313" key="2">
    <source>
        <dbReference type="Proteomes" id="UP001597221"/>
    </source>
</evidence>
<dbReference type="Pfam" id="PF00756">
    <property type="entry name" value="Esterase"/>
    <property type="match status" value="1"/>
</dbReference>
<comment type="caution">
    <text evidence="1">The sequence shown here is derived from an EMBL/GenBank/DDBJ whole genome shotgun (WGS) entry which is preliminary data.</text>
</comment>
<protein>
    <submittedName>
        <fullName evidence="1">Alpha/beta hydrolase</fullName>
    </submittedName>
</protein>
<dbReference type="GO" id="GO:0016787">
    <property type="term" value="F:hydrolase activity"/>
    <property type="evidence" value="ECO:0007669"/>
    <property type="project" value="UniProtKB-KW"/>
</dbReference>
<gene>
    <name evidence="1" type="ORF">ACFSBH_11180</name>
</gene>
<dbReference type="EMBL" id="JBHUDE010000048">
    <property type="protein sequence ID" value="MFD1608219.1"/>
    <property type="molecule type" value="Genomic_DNA"/>
</dbReference>
<keyword evidence="1" id="KW-0378">Hydrolase</keyword>
<dbReference type="Proteomes" id="UP001597221">
    <property type="component" value="Unassembled WGS sequence"/>
</dbReference>
<dbReference type="RefSeq" id="WP_379597544.1">
    <property type="nucleotide sequence ID" value="NZ_JBHUDE010000048.1"/>
</dbReference>
<name>A0ABW4HRE9_9BACI</name>
<keyword evidence="2" id="KW-1185">Reference proteome</keyword>
<organism evidence="1 2">
    <name type="scientific">Oceanobacillus luteolus</name>
    <dbReference type="NCBI Taxonomy" id="1274358"/>
    <lineage>
        <taxon>Bacteria</taxon>
        <taxon>Bacillati</taxon>
        <taxon>Bacillota</taxon>
        <taxon>Bacilli</taxon>
        <taxon>Bacillales</taxon>
        <taxon>Bacillaceae</taxon>
        <taxon>Oceanobacillus</taxon>
    </lineage>
</organism>
<evidence type="ECO:0000313" key="1">
    <source>
        <dbReference type="EMBL" id="MFD1608219.1"/>
    </source>
</evidence>
<dbReference type="Gene3D" id="3.40.50.1820">
    <property type="entry name" value="alpha/beta hydrolase"/>
    <property type="match status" value="1"/>
</dbReference>
<sequence length="238" mass="27788">MKTDIIPSNILNKKIEYKIVSQPNLEDEVYLLYVQDGKDYLEIGNIEKVYDELIQTFPSLSRKLVMVLIHPGDSLERWNSYHHQGRLFLDYIHFMYDELIPLVEHQLPTISRRGLLGDSLAANISLHIAAKEPESWTHLLLQSAATSFQGLTDLASMKKRYPWKVYQTVGLKEDEFISPITNEKLYILSRNRQLQDVLASKGADVCYREQDESHEWVFWKKDLQEALRFFIDKGASFH</sequence>
<proteinExistence type="predicted"/>
<reference evidence="2" key="1">
    <citation type="journal article" date="2019" name="Int. J. Syst. Evol. Microbiol.">
        <title>The Global Catalogue of Microorganisms (GCM) 10K type strain sequencing project: providing services to taxonomists for standard genome sequencing and annotation.</title>
        <authorList>
            <consortium name="The Broad Institute Genomics Platform"/>
            <consortium name="The Broad Institute Genome Sequencing Center for Infectious Disease"/>
            <person name="Wu L."/>
            <person name="Ma J."/>
        </authorList>
    </citation>
    <scope>NUCLEOTIDE SEQUENCE [LARGE SCALE GENOMIC DNA]</scope>
    <source>
        <strain evidence="2">CGMCC 1.12376</strain>
    </source>
</reference>
<accession>A0ABW4HRE9</accession>